<evidence type="ECO:0000313" key="2">
    <source>
        <dbReference type="Proteomes" id="UP000317770"/>
    </source>
</evidence>
<protein>
    <submittedName>
        <fullName evidence="1">Uncharacterized protein</fullName>
    </submittedName>
</protein>
<dbReference type="EMBL" id="VNKI01000002">
    <property type="protein sequence ID" value="TVX82918.1"/>
    <property type="molecule type" value="Genomic_DNA"/>
</dbReference>
<evidence type="ECO:0000313" key="1">
    <source>
        <dbReference type="EMBL" id="TVX82918.1"/>
    </source>
</evidence>
<dbReference type="Proteomes" id="UP000317770">
    <property type="component" value="Unassembled WGS sequence"/>
</dbReference>
<sequence length="126" mass="14332">MEFADLFDEDEQSLIHVKIGGTPDLRYCIQQSIHSAEIFNTQSDALEVHNIQKVRKVAMLLVLQSENMFLDDGKIDFSKNNSIYFKIEIIEWLTKVRMLGYVPEIIIAKDLRGTASNQVEEAVTAG</sequence>
<dbReference type="AlphaFoldDB" id="A0A8B5Y284"/>
<comment type="caution">
    <text evidence="1">The sequence shown here is derived from an EMBL/GenBank/DDBJ whole genome shotgun (WGS) entry which is preliminary data.</text>
</comment>
<dbReference type="RefSeq" id="WP_144477506.1">
    <property type="nucleotide sequence ID" value="NZ_VNKI01000002.1"/>
</dbReference>
<proteinExistence type="predicted"/>
<name>A0A8B5Y284_9BACI</name>
<accession>A0A8B5Y284</accession>
<reference evidence="1 2" key="1">
    <citation type="submission" date="2019-07" db="EMBL/GenBank/DDBJ databases">
        <title>Genome assembly of Bacillus simplex strain GGC-P6A.</title>
        <authorList>
            <person name="Jennings M.E."/>
            <person name="Barton H.A."/>
        </authorList>
    </citation>
    <scope>NUCLEOTIDE SEQUENCE [LARGE SCALE GENOMIC DNA]</scope>
    <source>
        <strain evidence="1 2">GGC-P6A</strain>
    </source>
</reference>
<organism evidence="1 2">
    <name type="scientific">Peribacillus simplex</name>
    <dbReference type="NCBI Taxonomy" id="1478"/>
    <lineage>
        <taxon>Bacteria</taxon>
        <taxon>Bacillati</taxon>
        <taxon>Bacillota</taxon>
        <taxon>Bacilli</taxon>
        <taxon>Bacillales</taxon>
        <taxon>Bacillaceae</taxon>
        <taxon>Peribacillus</taxon>
    </lineage>
</organism>
<gene>
    <name evidence="1" type="ORF">FQP34_04875</name>
</gene>